<dbReference type="SUPFAM" id="SSF56300">
    <property type="entry name" value="Metallo-dependent phosphatases"/>
    <property type="match status" value="1"/>
</dbReference>
<dbReference type="PANTHER" id="PTHR33987">
    <property type="entry name" value="CALCINEURIN-LIKE METALLO-PHOSPHOESTERASE SUPERFAMILY PROTEIN"/>
    <property type="match status" value="1"/>
</dbReference>
<evidence type="ECO:0000259" key="1">
    <source>
        <dbReference type="Pfam" id="PF09423"/>
    </source>
</evidence>
<dbReference type="PANTHER" id="PTHR33987:SF1">
    <property type="entry name" value="CALCINEURIN-LIKE METALLO-PHOSPHOESTERASE SUPERFAMILY PROTEIN"/>
    <property type="match status" value="1"/>
</dbReference>
<organism evidence="2 3">
    <name type="scientific">Achlya hypogyna</name>
    <name type="common">Oomycete</name>
    <name type="synonym">Protoachlya hypogyna</name>
    <dbReference type="NCBI Taxonomy" id="1202772"/>
    <lineage>
        <taxon>Eukaryota</taxon>
        <taxon>Sar</taxon>
        <taxon>Stramenopiles</taxon>
        <taxon>Oomycota</taxon>
        <taxon>Saprolegniomycetes</taxon>
        <taxon>Saprolegniales</taxon>
        <taxon>Achlyaceae</taxon>
        <taxon>Achlya</taxon>
    </lineage>
</organism>
<dbReference type="OrthoDB" id="2100241at2759"/>
<dbReference type="InterPro" id="IPR038607">
    <property type="entry name" value="PhoD-like_sf"/>
</dbReference>
<dbReference type="Proteomes" id="UP000243579">
    <property type="component" value="Unassembled WGS sequence"/>
</dbReference>
<evidence type="ECO:0000313" key="2">
    <source>
        <dbReference type="EMBL" id="OQR92339.1"/>
    </source>
</evidence>
<keyword evidence="3" id="KW-1185">Reference proteome</keyword>
<name>A0A1V9Z2V0_ACHHY</name>
<dbReference type="STRING" id="1202772.A0A1V9Z2V0"/>
<dbReference type="Gene3D" id="3.60.21.70">
    <property type="entry name" value="PhoD-like phosphatase"/>
    <property type="match status" value="1"/>
</dbReference>
<dbReference type="CDD" id="cd07389">
    <property type="entry name" value="MPP_PhoD"/>
    <property type="match status" value="1"/>
</dbReference>
<evidence type="ECO:0000313" key="3">
    <source>
        <dbReference type="Proteomes" id="UP000243579"/>
    </source>
</evidence>
<accession>A0A1V9Z2V0</accession>
<comment type="caution">
    <text evidence="2">The sequence shown here is derived from an EMBL/GenBank/DDBJ whole genome shotgun (WGS) entry which is preliminary data.</text>
</comment>
<reference evidence="2 3" key="1">
    <citation type="journal article" date="2014" name="Genome Biol. Evol.">
        <title>The secreted proteins of Achlya hypogyna and Thraustotheca clavata identify the ancestral oomycete secretome and reveal gene acquisitions by horizontal gene transfer.</title>
        <authorList>
            <person name="Misner I."/>
            <person name="Blouin N."/>
            <person name="Leonard G."/>
            <person name="Richards T.A."/>
            <person name="Lane C.E."/>
        </authorList>
    </citation>
    <scope>NUCLEOTIDE SEQUENCE [LARGE SCALE GENOMIC DNA]</scope>
    <source>
        <strain evidence="2 3">ATCC 48635</strain>
    </source>
</reference>
<dbReference type="Pfam" id="PF09423">
    <property type="entry name" value="PhoD"/>
    <property type="match status" value="1"/>
</dbReference>
<dbReference type="InterPro" id="IPR029052">
    <property type="entry name" value="Metallo-depent_PP-like"/>
</dbReference>
<protein>
    <submittedName>
        <fullName evidence="2">Alkaline phosphatase D</fullName>
    </submittedName>
</protein>
<proteinExistence type="predicted"/>
<feature type="domain" description="PhoD-like phosphatase metallophosphatase" evidence="1">
    <location>
        <begin position="122"/>
        <end position="333"/>
    </location>
</feature>
<dbReference type="InterPro" id="IPR018946">
    <property type="entry name" value="PhoD-like_MPP"/>
</dbReference>
<dbReference type="AlphaFoldDB" id="A0A1V9Z2V0"/>
<gene>
    <name evidence="2" type="ORF">ACHHYP_03813</name>
</gene>
<dbReference type="EMBL" id="JNBR01000466">
    <property type="protein sequence ID" value="OQR92339.1"/>
    <property type="molecule type" value="Genomic_DNA"/>
</dbReference>
<sequence length="420" mass="46226">MGRLTDATRYDGDLVQLGGASATSVTLWLFSPTAVAVRLRTRALELVKQAELHSSTSVITLPALVPATSYAWTVELLAANGTPIFSTDIRASTLVAEGATDAVHFAFGSCTMALPVLYRVFGFGSNLDYIAQTLRPNFMLLLGDQVYADVDGAFDTDALYRKTVHDTSYQALTTALPIFSMYDDHEIENNWNGDHATDPLYAKRTSLYRAYFGQRNPPPVRPGEHYYSWASGAASFFMLDVRKHASPKYAMDNGTKTKLGVVQKADLIAWLSTTTTPFKIIVSPMVVSTLGTKSTDEGWALYQHEYHEIFSHVHSANISGVVVLSGDLHWSGVFQHGEYPFLFEVGASPIAAIPVAPWVPDWAIKSPDKLLFSSFTGTHFGHVCVTPLALDVALYRSRWGPPTTVFHRRINLSETVPRPD</sequence>